<evidence type="ECO:0000259" key="1">
    <source>
        <dbReference type="Pfam" id="PF10536"/>
    </source>
</evidence>
<dbReference type="OrthoDB" id="996626at2759"/>
<dbReference type="Proteomes" id="UP000828251">
    <property type="component" value="Unassembled WGS sequence"/>
</dbReference>
<keyword evidence="3" id="KW-1185">Reference proteome</keyword>
<dbReference type="Pfam" id="PF10536">
    <property type="entry name" value="PMD"/>
    <property type="match status" value="1"/>
</dbReference>
<comment type="caution">
    <text evidence="2">The sequence shown here is derived from an EMBL/GenBank/DDBJ whole genome shotgun (WGS) entry which is preliminary data.</text>
</comment>
<dbReference type="EMBL" id="JAIQCV010000008">
    <property type="protein sequence ID" value="KAH1073560.1"/>
    <property type="molecule type" value="Genomic_DNA"/>
</dbReference>
<name>A0A9D3ZWL9_9ROSI</name>
<dbReference type="PANTHER" id="PTHR46033:SF8">
    <property type="entry name" value="PROTEIN MAINTENANCE OF MERISTEMS-LIKE"/>
    <property type="match status" value="1"/>
</dbReference>
<dbReference type="InterPro" id="IPR019557">
    <property type="entry name" value="AminoTfrase-like_pln_mobile"/>
</dbReference>
<dbReference type="AlphaFoldDB" id="A0A9D3ZWL9"/>
<proteinExistence type="predicted"/>
<dbReference type="GO" id="GO:0010073">
    <property type="term" value="P:meristem maintenance"/>
    <property type="evidence" value="ECO:0007669"/>
    <property type="project" value="InterPro"/>
</dbReference>
<sequence>MTDDRVLEGFIHNMGKSVIPKICGHLQAAGFLHASRMFGGCKLDLALISALVERWMPKTHTFYLSFGECTITLEDVVLQLGLPMDGLVNTGLSIVLGKVGICKSLLGKVPNKFKGGRISINWLRDNFEELLQDPKDRMDEIIEQDI</sequence>
<dbReference type="PANTHER" id="PTHR46033">
    <property type="entry name" value="PROTEIN MAIN-LIKE 2"/>
    <property type="match status" value="1"/>
</dbReference>
<organism evidence="2 3">
    <name type="scientific">Gossypium stocksii</name>
    <dbReference type="NCBI Taxonomy" id="47602"/>
    <lineage>
        <taxon>Eukaryota</taxon>
        <taxon>Viridiplantae</taxon>
        <taxon>Streptophyta</taxon>
        <taxon>Embryophyta</taxon>
        <taxon>Tracheophyta</taxon>
        <taxon>Spermatophyta</taxon>
        <taxon>Magnoliopsida</taxon>
        <taxon>eudicotyledons</taxon>
        <taxon>Gunneridae</taxon>
        <taxon>Pentapetalae</taxon>
        <taxon>rosids</taxon>
        <taxon>malvids</taxon>
        <taxon>Malvales</taxon>
        <taxon>Malvaceae</taxon>
        <taxon>Malvoideae</taxon>
        <taxon>Gossypium</taxon>
    </lineage>
</organism>
<protein>
    <recommendedName>
        <fullName evidence="1">Aminotransferase-like plant mobile domain-containing protein</fullName>
    </recommendedName>
</protein>
<dbReference type="InterPro" id="IPR044824">
    <property type="entry name" value="MAIN-like"/>
</dbReference>
<evidence type="ECO:0000313" key="3">
    <source>
        <dbReference type="Proteomes" id="UP000828251"/>
    </source>
</evidence>
<reference evidence="2 3" key="1">
    <citation type="journal article" date="2021" name="Plant Biotechnol. J.">
        <title>Multi-omics assisted identification of the key and species-specific regulatory components of drought-tolerant mechanisms in Gossypium stocksii.</title>
        <authorList>
            <person name="Yu D."/>
            <person name="Ke L."/>
            <person name="Zhang D."/>
            <person name="Wu Y."/>
            <person name="Sun Y."/>
            <person name="Mei J."/>
            <person name="Sun J."/>
            <person name="Sun Y."/>
        </authorList>
    </citation>
    <scope>NUCLEOTIDE SEQUENCE [LARGE SCALE GENOMIC DNA]</scope>
    <source>
        <strain evidence="3">cv. E1</strain>
        <tissue evidence="2">Leaf</tissue>
    </source>
</reference>
<evidence type="ECO:0000313" key="2">
    <source>
        <dbReference type="EMBL" id="KAH1073560.1"/>
    </source>
</evidence>
<gene>
    <name evidence="2" type="ORF">J1N35_025888</name>
</gene>
<accession>A0A9D3ZWL9</accession>
<feature type="domain" description="Aminotransferase-like plant mobile" evidence="1">
    <location>
        <begin position="36"/>
        <end position="128"/>
    </location>
</feature>